<evidence type="ECO:0000313" key="2">
    <source>
        <dbReference type="EMBL" id="SUZ54667.1"/>
    </source>
</evidence>
<dbReference type="CDD" id="cd00085">
    <property type="entry name" value="HNHc"/>
    <property type="match status" value="1"/>
</dbReference>
<reference evidence="2" key="1">
    <citation type="submission" date="2018-05" db="EMBL/GenBank/DDBJ databases">
        <authorList>
            <person name="Lanie J.A."/>
            <person name="Ng W.-L."/>
            <person name="Kazmierczak K.M."/>
            <person name="Andrzejewski T.M."/>
            <person name="Davidsen T.M."/>
            <person name="Wayne K.J."/>
            <person name="Tettelin H."/>
            <person name="Glass J.I."/>
            <person name="Rusch D."/>
            <person name="Podicherti R."/>
            <person name="Tsui H.-C.T."/>
            <person name="Winkler M.E."/>
        </authorList>
    </citation>
    <scope>NUCLEOTIDE SEQUENCE</scope>
</reference>
<evidence type="ECO:0000259" key="1">
    <source>
        <dbReference type="SMART" id="SM00507"/>
    </source>
</evidence>
<dbReference type="InterPro" id="IPR003615">
    <property type="entry name" value="HNH_nuc"/>
</dbReference>
<feature type="domain" description="HNH nuclease" evidence="1">
    <location>
        <begin position="84"/>
        <end position="137"/>
    </location>
</feature>
<proteinExistence type="predicted"/>
<dbReference type="AlphaFoldDB" id="A0A381NJI4"/>
<dbReference type="PANTHER" id="PTHR33877:SF2">
    <property type="entry name" value="OS07G0170200 PROTEIN"/>
    <property type="match status" value="1"/>
</dbReference>
<dbReference type="Gene3D" id="1.10.30.50">
    <property type="match status" value="1"/>
</dbReference>
<sequence>MTLFNATGQNEIAMEQTLLLNATYEPLKVVHWQKAITLLCQGKVEVISEYDREIRSVSISFKLPSVIRLLSYIRIKKRFNSVPFSRANIYARDDHTCQYCGDASPTTDLTFDHVVPVAQGGRKDWENIVTCCITCNRKKGGRTPAEARMRLIRRPRRPKRAPVVRVTVGLRETPDSWRDYLYWNVELDES</sequence>
<accession>A0A381NJI4</accession>
<dbReference type="InterPro" id="IPR029471">
    <property type="entry name" value="HNH_5"/>
</dbReference>
<protein>
    <recommendedName>
        <fullName evidence="1">HNH nuclease domain-containing protein</fullName>
    </recommendedName>
</protein>
<gene>
    <name evidence="2" type="ORF">METZ01_LOCUS7521</name>
</gene>
<dbReference type="Pfam" id="PF14279">
    <property type="entry name" value="HNH_5"/>
    <property type="match status" value="1"/>
</dbReference>
<dbReference type="InterPro" id="IPR052892">
    <property type="entry name" value="NA-targeting_endonuclease"/>
</dbReference>
<dbReference type="SMART" id="SM00507">
    <property type="entry name" value="HNHc"/>
    <property type="match status" value="1"/>
</dbReference>
<name>A0A381NJI4_9ZZZZ</name>
<dbReference type="PANTHER" id="PTHR33877">
    <property type="entry name" value="SLL1193 PROTEIN"/>
    <property type="match status" value="1"/>
</dbReference>
<organism evidence="2">
    <name type="scientific">marine metagenome</name>
    <dbReference type="NCBI Taxonomy" id="408172"/>
    <lineage>
        <taxon>unclassified sequences</taxon>
        <taxon>metagenomes</taxon>
        <taxon>ecological metagenomes</taxon>
    </lineage>
</organism>
<dbReference type="EMBL" id="UINC01000400">
    <property type="protein sequence ID" value="SUZ54667.1"/>
    <property type="molecule type" value="Genomic_DNA"/>
</dbReference>